<reference evidence="7 8" key="1">
    <citation type="submission" date="2019-03" db="EMBL/GenBank/DDBJ databases">
        <title>Genomics of glacier-inhabiting Cryobacterium strains.</title>
        <authorList>
            <person name="Liu Q."/>
            <person name="Xin Y.-H."/>
        </authorList>
    </citation>
    <scope>NUCLEOTIDE SEQUENCE [LARGE SCALE GENOMIC DNA]</scope>
    <source>
        <strain evidence="7 8">Hh4</strain>
    </source>
</reference>
<dbReference type="RefSeq" id="WP_134525093.1">
    <property type="nucleotide sequence ID" value="NZ_SOHH01000121.1"/>
</dbReference>
<comment type="subcellular location">
    <subcellularLocation>
        <location evidence="1">Membrane</location>
        <topology evidence="1">Multi-pass membrane protein</topology>
    </subcellularLocation>
</comment>
<dbReference type="PANTHER" id="PTHR42718:SF9">
    <property type="entry name" value="MAJOR FACILITATOR SUPERFAMILY MULTIDRUG TRANSPORTER MFSC"/>
    <property type="match status" value="1"/>
</dbReference>
<dbReference type="AlphaFoldDB" id="A0A4R9AV51"/>
<keyword evidence="5 6" id="KW-0472">Membrane</keyword>
<sequence length="213" mass="22593">MTGSAIVSAVFWAMTPLGSDTSQWWVLAAHVTLSFGLALLFTPLFTAGLAAVRPELYSHGSATVGTVQQLTGAAGTALFVTVMASVAASRLAGGATDVAATSAGIHAAFLCGAVISLFAIPAAFFIRRTVASVVKPGRWSSRHRWSRVLRWSSLSRPVALCDFDELNHRWSRVLRWSSLSRPVALCDFDELNHRGSVVEGAPVVEPGETGRAV</sequence>
<organism evidence="7 8">
    <name type="scientific">Cryobacterium fucosi</name>
    <dbReference type="NCBI Taxonomy" id="1259157"/>
    <lineage>
        <taxon>Bacteria</taxon>
        <taxon>Bacillati</taxon>
        <taxon>Actinomycetota</taxon>
        <taxon>Actinomycetes</taxon>
        <taxon>Micrococcales</taxon>
        <taxon>Microbacteriaceae</taxon>
        <taxon>Cryobacterium</taxon>
    </lineage>
</organism>
<evidence type="ECO:0000256" key="2">
    <source>
        <dbReference type="ARBA" id="ARBA00022448"/>
    </source>
</evidence>
<evidence type="ECO:0000256" key="5">
    <source>
        <dbReference type="ARBA" id="ARBA00023136"/>
    </source>
</evidence>
<evidence type="ECO:0000256" key="4">
    <source>
        <dbReference type="ARBA" id="ARBA00022989"/>
    </source>
</evidence>
<evidence type="ECO:0000313" key="7">
    <source>
        <dbReference type="EMBL" id="TFD70549.1"/>
    </source>
</evidence>
<dbReference type="Proteomes" id="UP000298313">
    <property type="component" value="Unassembled WGS sequence"/>
</dbReference>
<comment type="caution">
    <text evidence="7">The sequence shown here is derived from an EMBL/GenBank/DDBJ whole genome shotgun (WGS) entry which is preliminary data.</text>
</comment>
<feature type="transmembrane region" description="Helical" evidence="6">
    <location>
        <begin position="24"/>
        <end position="52"/>
    </location>
</feature>
<proteinExistence type="predicted"/>
<keyword evidence="3 6" id="KW-0812">Transmembrane</keyword>
<dbReference type="PANTHER" id="PTHR42718">
    <property type="entry name" value="MAJOR FACILITATOR SUPERFAMILY MULTIDRUG TRANSPORTER MFSC"/>
    <property type="match status" value="1"/>
</dbReference>
<dbReference type="OrthoDB" id="9812221at2"/>
<evidence type="ECO:0000256" key="6">
    <source>
        <dbReference type="SAM" id="Phobius"/>
    </source>
</evidence>
<evidence type="ECO:0000256" key="1">
    <source>
        <dbReference type="ARBA" id="ARBA00004141"/>
    </source>
</evidence>
<dbReference type="EMBL" id="SOHH01000121">
    <property type="protein sequence ID" value="TFD70549.1"/>
    <property type="molecule type" value="Genomic_DNA"/>
</dbReference>
<evidence type="ECO:0000256" key="3">
    <source>
        <dbReference type="ARBA" id="ARBA00022692"/>
    </source>
</evidence>
<protein>
    <recommendedName>
        <fullName evidence="9">MFS transporter</fullName>
    </recommendedName>
</protein>
<dbReference type="SUPFAM" id="SSF103473">
    <property type="entry name" value="MFS general substrate transporter"/>
    <property type="match status" value="1"/>
</dbReference>
<feature type="transmembrane region" description="Helical" evidence="6">
    <location>
        <begin position="73"/>
        <end position="93"/>
    </location>
</feature>
<gene>
    <name evidence="7" type="ORF">E3T48_16485</name>
</gene>
<accession>A0A4R9AV51</accession>
<keyword evidence="4 6" id="KW-1133">Transmembrane helix</keyword>
<feature type="transmembrane region" description="Helical" evidence="6">
    <location>
        <begin position="105"/>
        <end position="126"/>
    </location>
</feature>
<evidence type="ECO:0000313" key="8">
    <source>
        <dbReference type="Proteomes" id="UP000298313"/>
    </source>
</evidence>
<name>A0A4R9AV51_9MICO</name>
<dbReference type="InterPro" id="IPR036259">
    <property type="entry name" value="MFS_trans_sf"/>
</dbReference>
<evidence type="ECO:0008006" key="9">
    <source>
        <dbReference type="Google" id="ProtNLM"/>
    </source>
</evidence>
<keyword evidence="2" id="KW-0813">Transport</keyword>
<dbReference type="GO" id="GO:0016020">
    <property type="term" value="C:membrane"/>
    <property type="evidence" value="ECO:0007669"/>
    <property type="project" value="UniProtKB-SubCell"/>
</dbReference>
<keyword evidence="8" id="KW-1185">Reference proteome</keyword>